<sequence length="100" mass="11498">MYFRTWFSTQQPPITSVLSNTPLPWPTYQLHTIWRTTITCSVVWGNDLVVRLLIEQGMDDNTSRYVRRPPIVGSAPIHFAAAKGHINVAIPMYVVCRLER</sequence>
<name>A0A0C3G9F9_PILCF</name>
<dbReference type="SUPFAM" id="SSF48403">
    <property type="entry name" value="Ankyrin repeat"/>
    <property type="match status" value="1"/>
</dbReference>
<dbReference type="Proteomes" id="UP000054166">
    <property type="component" value="Unassembled WGS sequence"/>
</dbReference>
<dbReference type="EMBL" id="KN832979">
    <property type="protein sequence ID" value="KIM87261.1"/>
    <property type="molecule type" value="Genomic_DNA"/>
</dbReference>
<keyword evidence="2" id="KW-1185">Reference proteome</keyword>
<reference evidence="1 2" key="1">
    <citation type="submission" date="2014-04" db="EMBL/GenBank/DDBJ databases">
        <authorList>
            <consortium name="DOE Joint Genome Institute"/>
            <person name="Kuo A."/>
            <person name="Tarkka M."/>
            <person name="Buscot F."/>
            <person name="Kohler A."/>
            <person name="Nagy L.G."/>
            <person name="Floudas D."/>
            <person name="Copeland A."/>
            <person name="Barry K.W."/>
            <person name="Cichocki N."/>
            <person name="Veneault-Fourrey C."/>
            <person name="LaButti K."/>
            <person name="Lindquist E.A."/>
            <person name="Lipzen A."/>
            <person name="Lundell T."/>
            <person name="Morin E."/>
            <person name="Murat C."/>
            <person name="Sun H."/>
            <person name="Tunlid A."/>
            <person name="Henrissat B."/>
            <person name="Grigoriev I.V."/>
            <person name="Hibbett D.S."/>
            <person name="Martin F."/>
            <person name="Nordberg H.P."/>
            <person name="Cantor M.N."/>
            <person name="Hua S.X."/>
        </authorList>
    </citation>
    <scope>NUCLEOTIDE SEQUENCE [LARGE SCALE GENOMIC DNA]</scope>
    <source>
        <strain evidence="1 2">F 1598</strain>
    </source>
</reference>
<accession>A0A0C3G9F9</accession>
<dbReference type="InterPro" id="IPR036770">
    <property type="entry name" value="Ankyrin_rpt-contain_sf"/>
</dbReference>
<dbReference type="OrthoDB" id="194358at2759"/>
<reference evidence="2" key="2">
    <citation type="submission" date="2015-01" db="EMBL/GenBank/DDBJ databases">
        <title>Evolutionary Origins and Diversification of the Mycorrhizal Mutualists.</title>
        <authorList>
            <consortium name="DOE Joint Genome Institute"/>
            <consortium name="Mycorrhizal Genomics Consortium"/>
            <person name="Kohler A."/>
            <person name="Kuo A."/>
            <person name="Nagy L.G."/>
            <person name="Floudas D."/>
            <person name="Copeland A."/>
            <person name="Barry K.W."/>
            <person name="Cichocki N."/>
            <person name="Veneault-Fourrey C."/>
            <person name="LaButti K."/>
            <person name="Lindquist E.A."/>
            <person name="Lipzen A."/>
            <person name="Lundell T."/>
            <person name="Morin E."/>
            <person name="Murat C."/>
            <person name="Riley R."/>
            <person name="Ohm R."/>
            <person name="Sun H."/>
            <person name="Tunlid A."/>
            <person name="Henrissat B."/>
            <person name="Grigoriev I.V."/>
            <person name="Hibbett D.S."/>
            <person name="Martin F."/>
        </authorList>
    </citation>
    <scope>NUCLEOTIDE SEQUENCE [LARGE SCALE GENOMIC DNA]</scope>
    <source>
        <strain evidence="2">F 1598</strain>
    </source>
</reference>
<dbReference type="InParanoid" id="A0A0C3G9F9"/>
<protein>
    <submittedName>
        <fullName evidence="1">Uncharacterized protein</fullName>
    </submittedName>
</protein>
<gene>
    <name evidence="1" type="ORF">PILCRDRAFT_3770</name>
</gene>
<evidence type="ECO:0000313" key="2">
    <source>
        <dbReference type="Proteomes" id="UP000054166"/>
    </source>
</evidence>
<evidence type="ECO:0000313" key="1">
    <source>
        <dbReference type="EMBL" id="KIM87261.1"/>
    </source>
</evidence>
<dbReference type="AlphaFoldDB" id="A0A0C3G9F9"/>
<proteinExistence type="predicted"/>
<dbReference type="HOGENOM" id="CLU_2307091_0_0_1"/>
<organism evidence="1 2">
    <name type="scientific">Piloderma croceum (strain F 1598)</name>
    <dbReference type="NCBI Taxonomy" id="765440"/>
    <lineage>
        <taxon>Eukaryota</taxon>
        <taxon>Fungi</taxon>
        <taxon>Dikarya</taxon>
        <taxon>Basidiomycota</taxon>
        <taxon>Agaricomycotina</taxon>
        <taxon>Agaricomycetes</taxon>
        <taxon>Agaricomycetidae</taxon>
        <taxon>Atheliales</taxon>
        <taxon>Atheliaceae</taxon>
        <taxon>Piloderma</taxon>
    </lineage>
</organism>